<organism evidence="2 3">
    <name type="scientific">Ensete ventricosum</name>
    <name type="common">Abyssinian banana</name>
    <name type="synonym">Musa ensete</name>
    <dbReference type="NCBI Taxonomy" id="4639"/>
    <lineage>
        <taxon>Eukaryota</taxon>
        <taxon>Viridiplantae</taxon>
        <taxon>Streptophyta</taxon>
        <taxon>Embryophyta</taxon>
        <taxon>Tracheophyta</taxon>
        <taxon>Spermatophyta</taxon>
        <taxon>Magnoliopsida</taxon>
        <taxon>Liliopsida</taxon>
        <taxon>Zingiberales</taxon>
        <taxon>Musaceae</taxon>
        <taxon>Ensete</taxon>
    </lineage>
</organism>
<evidence type="ECO:0000256" key="1">
    <source>
        <dbReference type="SAM" id="MobiDB-lite"/>
    </source>
</evidence>
<accession>A0A426XCJ1</accession>
<proteinExistence type="predicted"/>
<sequence length="98" mass="10188">MQREKGWLATSRPLAGAASQGQATCRGGRPRPKPLVGVASPQGATTNRCSRQKPRPPAGMAGACRGGACGRRHHPRLGHKGWLPVAMLQGVIALASNC</sequence>
<evidence type="ECO:0000313" key="3">
    <source>
        <dbReference type="Proteomes" id="UP000287651"/>
    </source>
</evidence>
<dbReference type="Proteomes" id="UP000287651">
    <property type="component" value="Unassembled WGS sequence"/>
</dbReference>
<protein>
    <submittedName>
        <fullName evidence="2">Uncharacterized protein</fullName>
    </submittedName>
</protein>
<feature type="region of interest" description="Disordered" evidence="1">
    <location>
        <begin position="1"/>
        <end position="63"/>
    </location>
</feature>
<dbReference type="EMBL" id="AMZH03022602">
    <property type="protein sequence ID" value="RRT37174.1"/>
    <property type="molecule type" value="Genomic_DNA"/>
</dbReference>
<evidence type="ECO:0000313" key="2">
    <source>
        <dbReference type="EMBL" id="RRT37174.1"/>
    </source>
</evidence>
<dbReference type="AlphaFoldDB" id="A0A426XCJ1"/>
<reference evidence="2 3" key="1">
    <citation type="journal article" date="2014" name="Agronomy (Basel)">
        <title>A Draft Genome Sequence for Ensete ventricosum, the Drought-Tolerant Tree Against Hunger.</title>
        <authorList>
            <person name="Harrison J."/>
            <person name="Moore K.A."/>
            <person name="Paszkiewicz K."/>
            <person name="Jones T."/>
            <person name="Grant M."/>
            <person name="Ambacheew D."/>
            <person name="Muzemil S."/>
            <person name="Studholme D.J."/>
        </authorList>
    </citation>
    <scope>NUCLEOTIDE SEQUENCE [LARGE SCALE GENOMIC DNA]</scope>
</reference>
<gene>
    <name evidence="2" type="ORF">B296_00041223</name>
</gene>
<name>A0A426XCJ1_ENSVE</name>
<comment type="caution">
    <text evidence="2">The sequence shown here is derived from an EMBL/GenBank/DDBJ whole genome shotgun (WGS) entry which is preliminary data.</text>
</comment>